<dbReference type="EMBL" id="FUZU01000001">
    <property type="protein sequence ID" value="SKC44087.1"/>
    <property type="molecule type" value="Genomic_DNA"/>
</dbReference>
<dbReference type="PROSITE" id="PS00659">
    <property type="entry name" value="GLYCOSYL_HYDROL_F5"/>
    <property type="match status" value="1"/>
</dbReference>
<dbReference type="InterPro" id="IPR018087">
    <property type="entry name" value="Glyco_hydro_5_CS"/>
</dbReference>
<dbReference type="Gene3D" id="3.20.20.80">
    <property type="entry name" value="Glycosidases"/>
    <property type="match status" value="1"/>
</dbReference>
<name>A0A1T5IY06_9BACT</name>
<evidence type="ECO:0000313" key="6">
    <source>
        <dbReference type="EMBL" id="SKC44087.1"/>
    </source>
</evidence>
<dbReference type="STRING" id="688867.SAMN05660236_0534"/>
<gene>
    <name evidence="6" type="ORF">SAMN05660236_0534</name>
</gene>
<protein>
    <submittedName>
        <fullName evidence="6">Cellulase (Glycosyl hydrolase family 5)</fullName>
    </submittedName>
</protein>
<keyword evidence="2 3" id="KW-0326">Glycosidase</keyword>
<dbReference type="InterPro" id="IPR017853">
    <property type="entry name" value="GH"/>
</dbReference>
<dbReference type="RefSeq" id="WP_079685152.1">
    <property type="nucleotide sequence ID" value="NZ_FUZU01000001.1"/>
</dbReference>
<dbReference type="GO" id="GO:0000272">
    <property type="term" value="P:polysaccharide catabolic process"/>
    <property type="evidence" value="ECO:0007669"/>
    <property type="project" value="InterPro"/>
</dbReference>
<accession>A0A1T5IY06</accession>
<comment type="similarity">
    <text evidence="3">Belongs to the glycosyl hydrolase 5 (cellulase A) family.</text>
</comment>
<organism evidence="6 7">
    <name type="scientific">Ohtaekwangia koreensis</name>
    <dbReference type="NCBI Taxonomy" id="688867"/>
    <lineage>
        <taxon>Bacteria</taxon>
        <taxon>Pseudomonadati</taxon>
        <taxon>Bacteroidota</taxon>
        <taxon>Cytophagia</taxon>
        <taxon>Cytophagales</taxon>
        <taxon>Fulvivirgaceae</taxon>
        <taxon>Ohtaekwangia</taxon>
    </lineage>
</organism>
<proteinExistence type="inferred from homology"/>
<evidence type="ECO:0000256" key="3">
    <source>
        <dbReference type="RuleBase" id="RU361153"/>
    </source>
</evidence>
<keyword evidence="4" id="KW-0732">Signal</keyword>
<dbReference type="GO" id="GO:0004553">
    <property type="term" value="F:hydrolase activity, hydrolyzing O-glycosyl compounds"/>
    <property type="evidence" value="ECO:0007669"/>
    <property type="project" value="InterPro"/>
</dbReference>
<evidence type="ECO:0000256" key="2">
    <source>
        <dbReference type="ARBA" id="ARBA00023295"/>
    </source>
</evidence>
<feature type="chain" id="PRO_5012798219" evidence="4">
    <location>
        <begin position="20"/>
        <end position="349"/>
    </location>
</feature>
<reference evidence="6 7" key="1">
    <citation type="submission" date="2017-02" db="EMBL/GenBank/DDBJ databases">
        <authorList>
            <person name="Peterson S.W."/>
        </authorList>
    </citation>
    <scope>NUCLEOTIDE SEQUENCE [LARGE SCALE GENOMIC DNA]</scope>
    <source>
        <strain evidence="6 7">DSM 25262</strain>
    </source>
</reference>
<evidence type="ECO:0000256" key="1">
    <source>
        <dbReference type="ARBA" id="ARBA00022801"/>
    </source>
</evidence>
<dbReference type="InterPro" id="IPR001547">
    <property type="entry name" value="Glyco_hydro_5"/>
</dbReference>
<keyword evidence="7" id="KW-1185">Reference proteome</keyword>
<evidence type="ECO:0000256" key="4">
    <source>
        <dbReference type="SAM" id="SignalP"/>
    </source>
</evidence>
<feature type="signal peptide" evidence="4">
    <location>
        <begin position="1"/>
        <end position="19"/>
    </location>
</feature>
<dbReference type="Pfam" id="PF00150">
    <property type="entry name" value="Cellulase"/>
    <property type="match status" value="1"/>
</dbReference>
<dbReference type="OrthoDB" id="273314at2"/>
<evidence type="ECO:0000259" key="5">
    <source>
        <dbReference type="Pfam" id="PF00150"/>
    </source>
</evidence>
<feature type="domain" description="Glycoside hydrolase family 5" evidence="5">
    <location>
        <begin position="98"/>
        <end position="282"/>
    </location>
</feature>
<evidence type="ECO:0000313" key="7">
    <source>
        <dbReference type="Proteomes" id="UP000190961"/>
    </source>
</evidence>
<keyword evidence="1 3" id="KW-0378">Hydrolase</keyword>
<dbReference type="SUPFAM" id="SSF51445">
    <property type="entry name" value="(Trans)glycosidases"/>
    <property type="match status" value="1"/>
</dbReference>
<dbReference type="AlphaFoldDB" id="A0A1T5IY06"/>
<dbReference type="Proteomes" id="UP000190961">
    <property type="component" value="Unassembled WGS sequence"/>
</dbReference>
<sequence length="349" mass="38354">MKKLILPVVAFTLFTLLHACVSEELVTPDNTSTTTTTTVDQSNAKVGAAGISGVNWADGRDNFVDGWVIPSGLTSNDSYNSASAKADAVVSGIIKNLSGVNTIRLPINPPSVAERWWGSYTGAIDKTLNKGMKVILACWESSSSKDGRIDNNTAFWKMWTTVIKKYGGNNNVYFEVFNEPHGYSLSQLTGIYAEFLSKFPNVPRGRILLSGTGYSENVTGVGADKRFSSCLLSLHNYAWWGKRSTAGWEKDWRSRMGNYKNRIVVTEFGAPMSTRKDYRNGPQSENEIAYIVGGSNVFRNDQVASVYWPGLRDDDSYSLLRRGGSGNNITISTVNASGVFRVRFGWGLL</sequence>